<feature type="transmembrane region" description="Helical" evidence="10">
    <location>
        <begin position="163"/>
        <end position="182"/>
    </location>
</feature>
<evidence type="ECO:0000256" key="5">
    <source>
        <dbReference type="ARBA" id="ARBA00022958"/>
    </source>
</evidence>
<dbReference type="PANTHER" id="PTHR32468">
    <property type="entry name" value="CATION/H + ANTIPORTER"/>
    <property type="match status" value="1"/>
</dbReference>
<dbReference type="InterPro" id="IPR057291">
    <property type="entry name" value="CHX17_2nd"/>
</dbReference>
<feature type="transmembrane region" description="Helical" evidence="10">
    <location>
        <begin position="95"/>
        <end position="117"/>
    </location>
</feature>
<dbReference type="GO" id="GO:0016020">
    <property type="term" value="C:membrane"/>
    <property type="evidence" value="ECO:0007669"/>
    <property type="project" value="UniProtKB-SubCell"/>
</dbReference>
<organism evidence="14 15">
    <name type="scientific">Crotalaria pallida</name>
    <name type="common">Smooth rattlebox</name>
    <name type="synonym">Crotalaria striata</name>
    <dbReference type="NCBI Taxonomy" id="3830"/>
    <lineage>
        <taxon>Eukaryota</taxon>
        <taxon>Viridiplantae</taxon>
        <taxon>Streptophyta</taxon>
        <taxon>Embryophyta</taxon>
        <taxon>Tracheophyta</taxon>
        <taxon>Spermatophyta</taxon>
        <taxon>Magnoliopsida</taxon>
        <taxon>eudicotyledons</taxon>
        <taxon>Gunneridae</taxon>
        <taxon>Pentapetalae</taxon>
        <taxon>rosids</taxon>
        <taxon>fabids</taxon>
        <taxon>Fabales</taxon>
        <taxon>Fabaceae</taxon>
        <taxon>Papilionoideae</taxon>
        <taxon>50 kb inversion clade</taxon>
        <taxon>genistoids sensu lato</taxon>
        <taxon>core genistoids</taxon>
        <taxon>Crotalarieae</taxon>
        <taxon>Crotalaria</taxon>
    </lineage>
</organism>
<dbReference type="Pfam" id="PF23256">
    <property type="entry name" value="CHX17_2nd"/>
    <property type="match status" value="1"/>
</dbReference>
<evidence type="ECO:0000259" key="11">
    <source>
        <dbReference type="Pfam" id="PF00999"/>
    </source>
</evidence>
<protein>
    <recommendedName>
        <fullName evidence="16">Cation/H+ exchanger domain-containing protein</fullName>
    </recommendedName>
</protein>
<dbReference type="Pfam" id="PF23259">
    <property type="entry name" value="CHX17_C"/>
    <property type="match status" value="1"/>
</dbReference>
<dbReference type="GO" id="GO:0006813">
    <property type="term" value="P:potassium ion transport"/>
    <property type="evidence" value="ECO:0007669"/>
    <property type="project" value="UniProtKB-KW"/>
</dbReference>
<evidence type="ECO:0000256" key="9">
    <source>
        <dbReference type="ARBA" id="ARBA00038341"/>
    </source>
</evidence>
<dbReference type="InterPro" id="IPR057290">
    <property type="entry name" value="CHX17_C"/>
</dbReference>
<keyword evidence="7" id="KW-0406">Ion transport</keyword>
<feature type="domain" description="Cation/H+ exchanger transmembrane" evidence="11">
    <location>
        <begin position="2"/>
        <end position="325"/>
    </location>
</feature>
<dbReference type="GO" id="GO:0015297">
    <property type="term" value="F:antiporter activity"/>
    <property type="evidence" value="ECO:0007669"/>
    <property type="project" value="InterPro"/>
</dbReference>
<dbReference type="Gene3D" id="1.20.1530.20">
    <property type="match status" value="1"/>
</dbReference>
<feature type="transmembrane region" description="Helical" evidence="10">
    <location>
        <begin position="202"/>
        <end position="225"/>
    </location>
</feature>
<reference evidence="14 15" key="1">
    <citation type="submission" date="2024-01" db="EMBL/GenBank/DDBJ databases">
        <title>The genomes of 5 underutilized Papilionoideae crops provide insights into root nodulation and disease resistanc.</title>
        <authorList>
            <person name="Yuan L."/>
        </authorList>
    </citation>
    <scope>NUCLEOTIDE SEQUENCE [LARGE SCALE GENOMIC DNA]</scope>
    <source>
        <strain evidence="14">ZHUSHIDOU_FW_LH</strain>
        <tissue evidence="14">Leaf</tissue>
    </source>
</reference>
<keyword evidence="8 10" id="KW-0472">Membrane</keyword>
<evidence type="ECO:0000256" key="2">
    <source>
        <dbReference type="ARBA" id="ARBA00022448"/>
    </source>
</evidence>
<dbReference type="GO" id="GO:1902600">
    <property type="term" value="P:proton transmembrane transport"/>
    <property type="evidence" value="ECO:0007669"/>
    <property type="project" value="InterPro"/>
</dbReference>
<evidence type="ECO:0000256" key="8">
    <source>
        <dbReference type="ARBA" id="ARBA00023136"/>
    </source>
</evidence>
<keyword evidence="4 10" id="KW-0812">Transmembrane</keyword>
<dbReference type="InterPro" id="IPR038770">
    <property type="entry name" value="Na+/solute_symporter_sf"/>
</dbReference>
<comment type="similarity">
    <text evidence="9">Belongs to the monovalent cation:proton antiporter 2 (CPA2) transporter (TC 2.A.37) family. CHX (TC 2.A.37.4) subfamily.</text>
</comment>
<accession>A0AAN9FI05</accession>
<keyword evidence="6 10" id="KW-1133">Transmembrane helix</keyword>
<evidence type="ECO:0000256" key="3">
    <source>
        <dbReference type="ARBA" id="ARBA00022538"/>
    </source>
</evidence>
<feature type="transmembrane region" description="Helical" evidence="10">
    <location>
        <begin position="63"/>
        <end position="83"/>
    </location>
</feature>
<dbReference type="EMBL" id="JAYWIO010000003">
    <property type="protein sequence ID" value="KAK7276079.1"/>
    <property type="molecule type" value="Genomic_DNA"/>
</dbReference>
<dbReference type="GO" id="GO:0006885">
    <property type="term" value="P:regulation of pH"/>
    <property type="evidence" value="ECO:0007669"/>
    <property type="project" value="TreeGrafter"/>
</dbReference>
<dbReference type="Proteomes" id="UP001372338">
    <property type="component" value="Unassembled WGS sequence"/>
</dbReference>
<feature type="transmembrane region" description="Helical" evidence="10">
    <location>
        <begin position="27"/>
        <end position="51"/>
    </location>
</feature>
<dbReference type="InterPro" id="IPR006153">
    <property type="entry name" value="Cation/H_exchanger_TM"/>
</dbReference>
<evidence type="ECO:0000259" key="12">
    <source>
        <dbReference type="Pfam" id="PF23256"/>
    </source>
</evidence>
<evidence type="ECO:0000256" key="6">
    <source>
        <dbReference type="ARBA" id="ARBA00022989"/>
    </source>
</evidence>
<feature type="transmembrane region" description="Helical" evidence="10">
    <location>
        <begin position="123"/>
        <end position="142"/>
    </location>
</feature>
<keyword evidence="5" id="KW-0630">Potassium</keyword>
<dbReference type="AlphaFoldDB" id="A0AAN9FI05"/>
<evidence type="ECO:0000256" key="4">
    <source>
        <dbReference type="ARBA" id="ARBA00022692"/>
    </source>
</evidence>
<evidence type="ECO:0000256" key="10">
    <source>
        <dbReference type="SAM" id="Phobius"/>
    </source>
</evidence>
<evidence type="ECO:0008006" key="16">
    <source>
        <dbReference type="Google" id="ProtNLM"/>
    </source>
</evidence>
<proteinExistence type="inferred from homology"/>
<keyword evidence="2" id="KW-0813">Transport</keyword>
<feature type="domain" description="Cation/H(+) antiporter C-terminal" evidence="13">
    <location>
        <begin position="527"/>
        <end position="670"/>
    </location>
</feature>
<name>A0AAN9FI05_CROPI</name>
<dbReference type="GO" id="GO:0012505">
    <property type="term" value="C:endomembrane system"/>
    <property type="evidence" value="ECO:0007669"/>
    <property type="project" value="TreeGrafter"/>
</dbReference>
<feature type="domain" description="Cation/H(+) antiporter central" evidence="12">
    <location>
        <begin position="419"/>
        <end position="513"/>
    </location>
</feature>
<keyword evidence="3" id="KW-0633">Potassium transport</keyword>
<dbReference type="InterPro" id="IPR050794">
    <property type="entry name" value="CPA2_transporter"/>
</dbReference>
<gene>
    <name evidence="14" type="ORF">RIF29_17211</name>
</gene>
<comment type="subcellular location">
    <subcellularLocation>
        <location evidence="1">Membrane</location>
        <topology evidence="1">Multi-pass membrane protein</topology>
    </subcellularLocation>
</comment>
<evidence type="ECO:0000313" key="14">
    <source>
        <dbReference type="EMBL" id="KAK7276079.1"/>
    </source>
</evidence>
<evidence type="ECO:0000259" key="13">
    <source>
        <dbReference type="Pfam" id="PF23259"/>
    </source>
</evidence>
<dbReference type="Pfam" id="PF00999">
    <property type="entry name" value="Na_H_Exchanger"/>
    <property type="match status" value="1"/>
</dbReference>
<dbReference type="PANTHER" id="PTHR32468:SF66">
    <property type="entry name" value="CATION_H+ EXCHANGER DOMAIN-CONTAINING PROTEIN"/>
    <property type="match status" value="1"/>
</dbReference>
<comment type="caution">
    <text evidence="14">The sequence shown here is derived from an EMBL/GenBank/DDBJ whole genome shotgun (WGS) entry which is preliminary data.</text>
</comment>
<evidence type="ECO:0000256" key="1">
    <source>
        <dbReference type="ARBA" id="ARBA00004141"/>
    </source>
</evidence>
<keyword evidence="15" id="KW-1185">Reference proteome</keyword>
<sequence>MMYMFLIAVKIDLSIVVMALRTGKRTWAIGVCSVIIPLLFSTAAALILRVILCSPEENLYESILIISFLLSTTSFHVTSTHLADLKLLNSEIGRIGVSSSMVGGTFSSAWVTLSLFAHWQQKTFSMMMVSLFFLGIFIMYVLRPIMFWMIRQTPKGKPIKESYILSVFFMLLGCGFFGEFIGEHFMIGPMLLGLAVPDGPPLASALVERLDILVSAVFLPLYFLFSGAKFDLSLVDAHSFALVQLVAFFSFLGKVIGIMLPSIYCRMPKVDALCLGFLFSARGITELLYLQSTLYLHVIDDKAYGSSVIALLWLTGVATPVVKFLYDPSKSYLCLNTRRTIEHASPNEELQLMACMHSEESSPSFINILEMSNPTQESPICFHVLHLIQLTGRATPLFIDHQPGNNNNNNSKRWDSFYSSESQHIINAFRSYEEQNSGKVVVKLYTSFSPYETMHDEICMQAADRRVSMLIVPFHRQWTLNGMSESAPPLRALNRHLLRVQPCSVGILVERGTLNKNNPLTFMSFYSVGVLFIEGPDDREALIYAMRMAKNPNVRLTVVRLIEPQRKGWTLNNQDRDGEQILKFKVDYVHIKRHDYKEEIVRDSEEMVKVVRSLEGCFDLILVGRRHSSESSSLFSGLTEWNEYPELGYVGDMLVSSDSTFDGSVLVVQQQWLGNGHHDVHLFSSIYTTQEPLTIVEVTRV</sequence>
<evidence type="ECO:0000313" key="15">
    <source>
        <dbReference type="Proteomes" id="UP001372338"/>
    </source>
</evidence>
<feature type="transmembrane region" description="Helical" evidence="10">
    <location>
        <begin position="237"/>
        <end position="264"/>
    </location>
</feature>
<evidence type="ECO:0000256" key="7">
    <source>
        <dbReference type="ARBA" id="ARBA00023065"/>
    </source>
</evidence>